<dbReference type="AlphaFoldDB" id="A0A1X0S6E1"/>
<evidence type="ECO:0000313" key="1">
    <source>
        <dbReference type="EMBL" id="ORE19867.1"/>
    </source>
</evidence>
<reference evidence="1 2" key="1">
    <citation type="journal article" date="2016" name="Proc. Natl. Acad. Sci. U.S.A.">
        <title>Lipid metabolic changes in an early divergent fungus govern the establishment of a mutualistic symbiosis with endobacteria.</title>
        <authorList>
            <person name="Lastovetsky O.A."/>
            <person name="Gaspar M.L."/>
            <person name="Mondo S.J."/>
            <person name="LaButti K.M."/>
            <person name="Sandor L."/>
            <person name="Grigoriev I.V."/>
            <person name="Henry S.A."/>
            <person name="Pawlowska T.E."/>
        </authorList>
    </citation>
    <scope>NUCLEOTIDE SEQUENCE [LARGE SCALE GENOMIC DNA]</scope>
    <source>
        <strain evidence="1 2">ATCC 11559</strain>
    </source>
</reference>
<name>A0A1X0S6E1_RHIZD</name>
<proteinExistence type="predicted"/>
<dbReference type="VEuPathDB" id="FungiDB:BCV72DRAFT_233499"/>
<gene>
    <name evidence="1" type="ORF">BCV71DRAFT_95010</name>
</gene>
<evidence type="ECO:0000313" key="2">
    <source>
        <dbReference type="Proteomes" id="UP000242381"/>
    </source>
</evidence>
<dbReference type="Proteomes" id="UP000242381">
    <property type="component" value="Unassembled WGS sequence"/>
</dbReference>
<protein>
    <submittedName>
        <fullName evidence="1">Uncharacterized protein</fullName>
    </submittedName>
</protein>
<sequence length="117" mass="14221">MDFLRTLCRVLIYSNEKLNNDDDSSLIRNQFVYDAAVRAKYQCLIYFPPDQANRVYGEEFYLREAELRCRKMKRRRDHKEDIDGTYLSRSMLRPIKKFKLEDGFLDIYVKYFIFPIP</sequence>
<dbReference type="EMBL" id="KV921303">
    <property type="protein sequence ID" value="ORE19867.1"/>
    <property type="molecule type" value="Genomic_DNA"/>
</dbReference>
<accession>A0A1X0S6E1</accession>
<organism evidence="1 2">
    <name type="scientific">Rhizopus microsporus</name>
    <dbReference type="NCBI Taxonomy" id="58291"/>
    <lineage>
        <taxon>Eukaryota</taxon>
        <taxon>Fungi</taxon>
        <taxon>Fungi incertae sedis</taxon>
        <taxon>Mucoromycota</taxon>
        <taxon>Mucoromycotina</taxon>
        <taxon>Mucoromycetes</taxon>
        <taxon>Mucorales</taxon>
        <taxon>Mucorineae</taxon>
        <taxon>Rhizopodaceae</taxon>
        <taxon>Rhizopus</taxon>
    </lineage>
</organism>